<proteinExistence type="predicted"/>
<feature type="transmembrane region" description="Helical" evidence="1">
    <location>
        <begin position="38"/>
        <end position="58"/>
    </location>
</feature>
<protein>
    <submittedName>
        <fullName evidence="2">Undecaprenyl phosphate-alpha-L-ara4N flippase subunit ArnE</fullName>
    </submittedName>
</protein>
<feature type="transmembrane region" description="Helical" evidence="1">
    <location>
        <begin position="90"/>
        <end position="106"/>
    </location>
</feature>
<reference evidence="2" key="1">
    <citation type="submission" date="2019-02" db="EMBL/GenBank/DDBJ databases">
        <authorList>
            <person name="Gruber-Vodicka R. H."/>
            <person name="Seah K. B. B."/>
        </authorList>
    </citation>
    <scope>NUCLEOTIDE SEQUENCE</scope>
    <source>
        <strain evidence="2">BECK_S312</strain>
        <strain evidence="3">BECK_S426</strain>
    </source>
</reference>
<dbReference type="EMBL" id="CAADFM010000012">
    <property type="protein sequence ID" value="VFK07995.1"/>
    <property type="molecule type" value="Genomic_DNA"/>
</dbReference>
<keyword evidence="1" id="KW-0472">Membrane</keyword>
<keyword evidence="1" id="KW-1133">Transmembrane helix</keyword>
<feature type="transmembrane region" description="Helical" evidence="1">
    <location>
        <begin position="65"/>
        <end position="84"/>
    </location>
</feature>
<dbReference type="AlphaFoldDB" id="A0A450VT85"/>
<dbReference type="Gene3D" id="1.10.3730.20">
    <property type="match status" value="1"/>
</dbReference>
<dbReference type="SUPFAM" id="SSF103481">
    <property type="entry name" value="Multidrug resistance efflux transporter EmrE"/>
    <property type="match status" value="1"/>
</dbReference>
<name>A0A450VT85_9GAMM</name>
<evidence type="ECO:0000313" key="3">
    <source>
        <dbReference type="EMBL" id="VFK25767.1"/>
    </source>
</evidence>
<organism evidence="2">
    <name type="scientific">Candidatus Kentrum sp. LPFa</name>
    <dbReference type="NCBI Taxonomy" id="2126335"/>
    <lineage>
        <taxon>Bacteria</taxon>
        <taxon>Pseudomonadati</taxon>
        <taxon>Pseudomonadota</taxon>
        <taxon>Gammaproteobacteria</taxon>
        <taxon>Candidatus Kentrum</taxon>
    </lineage>
</organism>
<dbReference type="InterPro" id="IPR037185">
    <property type="entry name" value="EmrE-like"/>
</dbReference>
<gene>
    <name evidence="2" type="ORF">BECKLPF1236A_GA0070988_1001215</name>
    <name evidence="3" type="ORF">BECKLPF1236C_GA0070990_1002511</name>
</gene>
<dbReference type="EMBL" id="CAADFP010000025">
    <property type="protein sequence ID" value="VFK25767.1"/>
    <property type="molecule type" value="Genomic_DNA"/>
</dbReference>
<sequence length="107" mass="11541">MTNSELGFCLSSVVCSSASQLFIKSASASKKRIDILMLLGAGGGLQLGSVLLVVLALRTIQLSQLIPFAAVAYLLVPIGSYFVFKERFLPRLWLGALFIIIGIILMH</sequence>
<accession>A0A450VT85</accession>
<evidence type="ECO:0000256" key="1">
    <source>
        <dbReference type="SAM" id="Phobius"/>
    </source>
</evidence>
<evidence type="ECO:0000313" key="2">
    <source>
        <dbReference type="EMBL" id="VFK07995.1"/>
    </source>
</evidence>
<keyword evidence="1" id="KW-0812">Transmembrane</keyword>